<dbReference type="KEGG" id="lcy:LC20004_05160"/>
<dbReference type="EMBL" id="CP017697">
    <property type="protein sequence ID" value="ATO43331.1"/>
    <property type="molecule type" value="Genomic_DNA"/>
</dbReference>
<accession>A0A2D1KMK8</accession>
<keyword evidence="2" id="KW-1185">Reference proteome</keyword>
<dbReference type="AlphaFoldDB" id="A0A2D1KMK8"/>
<reference evidence="1 2" key="1">
    <citation type="submission" date="2016-10" db="EMBL/GenBank/DDBJ databases">
        <title>The whole genome sequencing and assembly of L. cotyniformis subsp. torquens DSM 20004 strain.</title>
        <authorList>
            <person name="Park M.-K."/>
            <person name="Lee Y.-J."/>
            <person name="Yi H."/>
            <person name="Bahn Y.-S."/>
            <person name="Kim J.F."/>
            <person name="Lee D.-W."/>
        </authorList>
    </citation>
    <scope>NUCLEOTIDE SEQUENCE [LARGE SCALE GENOMIC DNA]</scope>
    <source>
        <strain evidence="1 2">DSM 20004</strain>
    </source>
</reference>
<protein>
    <recommendedName>
        <fullName evidence="3">Phage tail protein</fullName>
    </recommendedName>
</protein>
<sequence length="277" mass="30535">MDVLIAARDGTSAVALGSLGLQVTDFEESPPSITRNSKSFAGRNGAIDYGGRHTTKMIKVTAYYYAANLAEDESIQERVNGLLSGLDPYYVSMMFNTAEMYSFERPGQRTGEPESPRDEETYKRFLVYRTDSNSPDFKGKSGAGLLSSWSFEFATAELPYGESKPKDMIIASGQSIPYAGTTDNSQLEQPFYFEVVASAASTTGFKLTVDDQVWEVRTPVVAGDIYKIAGSSNLRGDQNINDDTNYGYFVLHARTQNLLTCSIAAQITIKNLKNLYR</sequence>
<organism evidence="1 2">
    <name type="scientific">Loigolactobacillus coryniformis subsp. torquens DSM 20004 = KCTC 3535</name>
    <dbReference type="NCBI Taxonomy" id="1423822"/>
    <lineage>
        <taxon>Bacteria</taxon>
        <taxon>Bacillati</taxon>
        <taxon>Bacillota</taxon>
        <taxon>Bacilli</taxon>
        <taxon>Lactobacillales</taxon>
        <taxon>Lactobacillaceae</taxon>
        <taxon>Loigolactobacillus</taxon>
    </lineage>
</organism>
<name>A0A2D1KMK8_9LACO</name>
<evidence type="ECO:0008006" key="3">
    <source>
        <dbReference type="Google" id="ProtNLM"/>
    </source>
</evidence>
<evidence type="ECO:0000313" key="2">
    <source>
        <dbReference type="Proteomes" id="UP000223559"/>
    </source>
</evidence>
<evidence type="ECO:0000313" key="1">
    <source>
        <dbReference type="EMBL" id="ATO43331.1"/>
    </source>
</evidence>
<dbReference type="RefSeq" id="WP_056980117.1">
    <property type="nucleotide sequence ID" value="NZ_AZDC01000001.1"/>
</dbReference>
<proteinExistence type="predicted"/>
<dbReference type="OrthoDB" id="2212425at2"/>
<dbReference type="Proteomes" id="UP000223559">
    <property type="component" value="Chromosome"/>
</dbReference>
<gene>
    <name evidence="1" type="ORF">LC20004_05160</name>
</gene>